<dbReference type="InterPro" id="IPR010071">
    <property type="entry name" value="AA_adenyl_dom"/>
</dbReference>
<dbReference type="SUPFAM" id="SSF56801">
    <property type="entry name" value="Acetyl-CoA synthetase-like"/>
    <property type="match status" value="1"/>
</dbReference>
<keyword evidence="3" id="KW-0596">Phosphopantetheine</keyword>
<evidence type="ECO:0000256" key="3">
    <source>
        <dbReference type="ARBA" id="ARBA00022450"/>
    </source>
</evidence>
<dbReference type="CDD" id="cd05930">
    <property type="entry name" value="A_NRPS"/>
    <property type="match status" value="1"/>
</dbReference>
<dbReference type="InterPro" id="IPR029058">
    <property type="entry name" value="AB_hydrolase_fold"/>
</dbReference>
<dbReference type="InterPro" id="IPR042099">
    <property type="entry name" value="ANL_N_sf"/>
</dbReference>
<dbReference type="SMART" id="SM00823">
    <property type="entry name" value="PKS_PP"/>
    <property type="match status" value="1"/>
</dbReference>
<dbReference type="GO" id="GO:0031177">
    <property type="term" value="F:phosphopantetheine binding"/>
    <property type="evidence" value="ECO:0007669"/>
    <property type="project" value="InterPro"/>
</dbReference>
<dbReference type="InterPro" id="IPR020806">
    <property type="entry name" value="PKS_PP-bd"/>
</dbReference>
<dbReference type="Pfam" id="PF00550">
    <property type="entry name" value="PP-binding"/>
    <property type="match status" value="1"/>
</dbReference>
<reference evidence="6 7" key="1">
    <citation type="submission" date="2015-11" db="EMBL/GenBank/DDBJ databases">
        <title>Expanding the genomic diversity of Burkholderia species for the development of highly accurate diagnostics.</title>
        <authorList>
            <person name="Sahl J."/>
            <person name="Keim P."/>
            <person name="Wagner D."/>
        </authorList>
    </citation>
    <scope>NUCLEOTIDE SEQUENCE [LARGE SCALE GENOMIC DNA]</scope>
    <source>
        <strain evidence="6 7">MSMB2036</strain>
    </source>
</reference>
<dbReference type="GO" id="GO:0044550">
    <property type="term" value="P:secondary metabolite biosynthetic process"/>
    <property type="evidence" value="ECO:0007669"/>
    <property type="project" value="TreeGrafter"/>
</dbReference>
<dbReference type="InterPro" id="IPR045851">
    <property type="entry name" value="AMP-bd_C_sf"/>
</dbReference>
<comment type="cofactor">
    <cofactor evidence="1">
        <name>pantetheine 4'-phosphate</name>
        <dbReference type="ChEBI" id="CHEBI:47942"/>
    </cofactor>
</comment>
<dbReference type="Gene3D" id="3.30.300.30">
    <property type="match status" value="1"/>
</dbReference>
<accession>A0A103RT87</accession>
<dbReference type="Pfam" id="PF00975">
    <property type="entry name" value="Thioesterase"/>
    <property type="match status" value="1"/>
</dbReference>
<dbReference type="SMART" id="SM00824">
    <property type="entry name" value="PKS_TE"/>
    <property type="match status" value="1"/>
</dbReference>
<dbReference type="EMBL" id="LOXM01000041">
    <property type="protein sequence ID" value="KVG73568.1"/>
    <property type="molecule type" value="Genomic_DNA"/>
</dbReference>
<feature type="domain" description="Carrier" evidence="5">
    <location>
        <begin position="950"/>
        <end position="1024"/>
    </location>
</feature>
<evidence type="ECO:0000256" key="1">
    <source>
        <dbReference type="ARBA" id="ARBA00001957"/>
    </source>
</evidence>
<dbReference type="InterPro" id="IPR036736">
    <property type="entry name" value="ACP-like_sf"/>
</dbReference>
<dbReference type="NCBIfam" id="TIGR01733">
    <property type="entry name" value="AA-adenyl-dom"/>
    <property type="match status" value="1"/>
</dbReference>
<dbReference type="PROSITE" id="PS00455">
    <property type="entry name" value="AMP_BINDING"/>
    <property type="match status" value="1"/>
</dbReference>
<sequence length="1307" mass="140103">MSQPWPAPATESQLGLVVLHEAIPVPHLYNVVVELRIDPRLPASRLRQALADLLAVQPALRLALHGPVATLIEPPAPDDLPLIGITAQHAFYTELNAALESLKRTAFSLERPPLLKMAHIVDAEQRDAALVLVIHHLIFDGASISPLIRDLDAALSSTLDIPALRGTRELALSRELHAQARAAHDPAVDQRARAIGDRLRDVPATALFPRPGRTVSTIFDGRRIRIEPSPERTTAIDRTLAALGVTPFVFFSGLFAALLARHGGVHPVTFGTPLVARRTLASHALCGFFVNTLPLTLDVDWQQRFDAFLTTTVASATDQVKREVAVPFGRVVQHAAPARDGNRNPLFSAMLAMQDTTAVPADSAIRSVREHGTETAKFDLWLGVTPTPDGWLLELEYDTALLPDAIAQGLCASLTHALDTASAAPTTPLAELFRDHTPEYARRDDGLYCPPAAPDLDAWLRAAAAAHGERVAVEEPGKQLTYGALQRRVARAAAGLRERGVSVGDVVGLSTDTLVDTIIAMLAILRLRAIFLPLDLSLPRERLAYMTDKAQCRIAIGAGEPGIPIVALDMLDGSPVEATDGRTPDDGVYVMFTSGSTGKPKGVLMHNAPLVNLTAWQVAALQLDARTRFLQYAPLGFDVSFQEIIPTLATGGTVISRGGLDRRDLAAIAAHVRDAAVTHVYLPVAALRPFVLAAARMDLRSLRYLCVSGDQLIADDEIRTFLAERPAVQLVNLYGPTETHAVTTHRLDASAADWSAHAPIGLPIAGVDAQVVDGTGHLAPLGVAGELFLGGACPATGYIHDPERTAERFVPDPHAPGRFRYRTGDQVLRDERGVLIFLGRNDHQIKIRGYRIEPGEIEARLLAHPGVKEAVVVAVGEGQARRLVAYLVAAPDTSLADALRTRLARELPDYMVPAAFIRLDALPVTPNGKFDRKALPAPDADAFARHAYEAPADETERTLAALWRDVLEVDRIGRRDSFFELGGHSLLAIRVVAQAAAYGATLSLNDLFRFPVLADLAAHLAREAAATRSVAAVPIRRAGAGAPVFFVPSGWGDYSYAFSLAPSLDVDAPVHALPWPRLDDQASPPTLEAIAAALLPAVDAVAARGPLRLLGYSAGGALAHALAAALSARGDAVTFLGLIDCEMPAVDPIDAADPFVFFESVTGRADARQADAVAQLRHRLGHADLTGMIAAARDLRLLPADTDLDAEVRRWLPIIDYASRVRAYRAAALPLVLHQFHATEPLPFAGEGAIAPEADPSLGWRAVQPAQRLRTIALPGNHYTMIEAPANRDALGRAIGAALRASPPARE</sequence>
<dbReference type="SUPFAM" id="SSF47336">
    <property type="entry name" value="ACP-like"/>
    <property type="match status" value="1"/>
</dbReference>
<dbReference type="PROSITE" id="PS50075">
    <property type="entry name" value="CARRIER"/>
    <property type="match status" value="1"/>
</dbReference>
<dbReference type="InterPro" id="IPR020802">
    <property type="entry name" value="TesA-like"/>
</dbReference>
<evidence type="ECO:0000256" key="2">
    <source>
        <dbReference type="ARBA" id="ARBA00006432"/>
    </source>
</evidence>
<dbReference type="Proteomes" id="UP000064029">
    <property type="component" value="Unassembled WGS sequence"/>
</dbReference>
<dbReference type="SUPFAM" id="SSF52777">
    <property type="entry name" value="CoA-dependent acyltransferases"/>
    <property type="match status" value="2"/>
</dbReference>
<protein>
    <recommendedName>
        <fullName evidence="5">Carrier domain-containing protein</fullName>
    </recommendedName>
</protein>
<dbReference type="PANTHER" id="PTHR45527:SF1">
    <property type="entry name" value="FATTY ACID SYNTHASE"/>
    <property type="match status" value="1"/>
</dbReference>
<dbReference type="InterPro" id="IPR001242">
    <property type="entry name" value="Condensation_dom"/>
</dbReference>
<evidence type="ECO:0000313" key="6">
    <source>
        <dbReference type="EMBL" id="KVG73568.1"/>
    </source>
</evidence>
<evidence type="ECO:0000256" key="4">
    <source>
        <dbReference type="ARBA" id="ARBA00022553"/>
    </source>
</evidence>
<dbReference type="InterPro" id="IPR023213">
    <property type="entry name" value="CAT-like_dom_sf"/>
</dbReference>
<dbReference type="Gene3D" id="1.10.1200.10">
    <property type="entry name" value="ACP-like"/>
    <property type="match status" value="1"/>
</dbReference>
<dbReference type="FunFam" id="3.30.300.30:FF:000010">
    <property type="entry name" value="Enterobactin synthetase component F"/>
    <property type="match status" value="1"/>
</dbReference>
<dbReference type="Pfam" id="PF00501">
    <property type="entry name" value="AMP-binding"/>
    <property type="match status" value="1"/>
</dbReference>
<dbReference type="InterPro" id="IPR009081">
    <property type="entry name" value="PP-bd_ACP"/>
</dbReference>
<dbReference type="GO" id="GO:0003824">
    <property type="term" value="F:catalytic activity"/>
    <property type="evidence" value="ECO:0007669"/>
    <property type="project" value="InterPro"/>
</dbReference>
<dbReference type="Gene3D" id="3.40.50.1820">
    <property type="entry name" value="alpha/beta hydrolase"/>
    <property type="match status" value="1"/>
</dbReference>
<dbReference type="SUPFAM" id="SSF53474">
    <property type="entry name" value="alpha/beta-Hydrolases"/>
    <property type="match status" value="1"/>
</dbReference>
<dbReference type="Gene3D" id="3.30.559.30">
    <property type="entry name" value="Nonribosomal peptide synthetase, condensation domain"/>
    <property type="match status" value="1"/>
</dbReference>
<evidence type="ECO:0000259" key="5">
    <source>
        <dbReference type="PROSITE" id="PS50075"/>
    </source>
</evidence>
<dbReference type="Pfam" id="PF13193">
    <property type="entry name" value="AMP-binding_C"/>
    <property type="match status" value="1"/>
</dbReference>
<dbReference type="Gene3D" id="3.40.50.12780">
    <property type="entry name" value="N-terminal domain of ligase-like"/>
    <property type="match status" value="1"/>
</dbReference>
<comment type="caution">
    <text evidence="6">The sequence shown here is derived from an EMBL/GenBank/DDBJ whole genome shotgun (WGS) entry which is preliminary data.</text>
</comment>
<keyword evidence="4" id="KW-0597">Phosphoprotein</keyword>
<comment type="similarity">
    <text evidence="2">Belongs to the ATP-dependent AMP-binding enzyme family.</text>
</comment>
<dbReference type="PANTHER" id="PTHR45527">
    <property type="entry name" value="NONRIBOSOMAL PEPTIDE SYNTHETASE"/>
    <property type="match status" value="1"/>
</dbReference>
<dbReference type="FunFam" id="1.10.1200.10:FF:000005">
    <property type="entry name" value="Nonribosomal peptide synthetase 1"/>
    <property type="match status" value="1"/>
</dbReference>
<dbReference type="InterPro" id="IPR006162">
    <property type="entry name" value="Ppantetheine_attach_site"/>
</dbReference>
<evidence type="ECO:0000313" key="7">
    <source>
        <dbReference type="Proteomes" id="UP000064029"/>
    </source>
</evidence>
<dbReference type="GO" id="GO:0043041">
    <property type="term" value="P:amino acid activation for nonribosomal peptide biosynthetic process"/>
    <property type="evidence" value="ECO:0007669"/>
    <property type="project" value="TreeGrafter"/>
</dbReference>
<name>A0A103RT87_9BURK</name>
<dbReference type="InterPro" id="IPR001031">
    <property type="entry name" value="Thioesterase"/>
</dbReference>
<dbReference type="InterPro" id="IPR020845">
    <property type="entry name" value="AMP-binding_CS"/>
</dbReference>
<dbReference type="PROSITE" id="PS00012">
    <property type="entry name" value="PHOSPHOPANTETHEINE"/>
    <property type="match status" value="1"/>
</dbReference>
<dbReference type="GO" id="GO:0005737">
    <property type="term" value="C:cytoplasm"/>
    <property type="evidence" value="ECO:0007669"/>
    <property type="project" value="TreeGrafter"/>
</dbReference>
<dbReference type="Pfam" id="PF00668">
    <property type="entry name" value="Condensation"/>
    <property type="match status" value="1"/>
</dbReference>
<dbReference type="Gene3D" id="3.30.559.10">
    <property type="entry name" value="Chloramphenicol acetyltransferase-like domain"/>
    <property type="match status" value="1"/>
</dbReference>
<dbReference type="InterPro" id="IPR000873">
    <property type="entry name" value="AMP-dep_synth/lig_dom"/>
</dbReference>
<proteinExistence type="inferred from homology"/>
<dbReference type="InterPro" id="IPR025110">
    <property type="entry name" value="AMP-bd_C"/>
</dbReference>
<organism evidence="6 7">
    <name type="scientific">Burkholderia ubonensis</name>
    <dbReference type="NCBI Taxonomy" id="101571"/>
    <lineage>
        <taxon>Bacteria</taxon>
        <taxon>Pseudomonadati</taxon>
        <taxon>Pseudomonadota</taxon>
        <taxon>Betaproteobacteria</taxon>
        <taxon>Burkholderiales</taxon>
        <taxon>Burkholderiaceae</taxon>
        <taxon>Burkholderia</taxon>
        <taxon>Burkholderia cepacia complex</taxon>
    </lineage>
</organism>
<gene>
    <name evidence="6" type="ORF">WJ33_16415</name>
</gene>